<evidence type="ECO:0000313" key="2">
    <source>
        <dbReference type="Proteomes" id="UP000663844"/>
    </source>
</evidence>
<feature type="non-terminal residue" evidence="1">
    <location>
        <position position="1"/>
    </location>
</feature>
<proteinExistence type="predicted"/>
<reference evidence="1" key="1">
    <citation type="submission" date="2021-02" db="EMBL/GenBank/DDBJ databases">
        <authorList>
            <person name="Nowell W R."/>
        </authorList>
    </citation>
    <scope>NUCLEOTIDE SEQUENCE</scope>
</reference>
<gene>
    <name evidence="1" type="ORF">OXD698_LOCUS51256</name>
</gene>
<dbReference type="EMBL" id="CAJOAZ010025982">
    <property type="protein sequence ID" value="CAF4397242.1"/>
    <property type="molecule type" value="Genomic_DNA"/>
</dbReference>
<organism evidence="1 2">
    <name type="scientific">Adineta steineri</name>
    <dbReference type="NCBI Taxonomy" id="433720"/>
    <lineage>
        <taxon>Eukaryota</taxon>
        <taxon>Metazoa</taxon>
        <taxon>Spiralia</taxon>
        <taxon>Gnathifera</taxon>
        <taxon>Rotifera</taxon>
        <taxon>Eurotatoria</taxon>
        <taxon>Bdelloidea</taxon>
        <taxon>Adinetida</taxon>
        <taxon>Adinetidae</taxon>
        <taxon>Adineta</taxon>
    </lineage>
</organism>
<evidence type="ECO:0000313" key="1">
    <source>
        <dbReference type="EMBL" id="CAF4397242.1"/>
    </source>
</evidence>
<accession>A0A820P1J1</accession>
<dbReference type="Proteomes" id="UP000663844">
    <property type="component" value="Unassembled WGS sequence"/>
</dbReference>
<sequence length="37" mass="4199">MRSVEDENILKDICDSNGINYNALHRNHNGIDSNVQV</sequence>
<name>A0A820P1J1_9BILA</name>
<comment type="caution">
    <text evidence="1">The sequence shown here is derived from an EMBL/GenBank/DDBJ whole genome shotgun (WGS) entry which is preliminary data.</text>
</comment>
<protein>
    <submittedName>
        <fullName evidence="1">Uncharacterized protein</fullName>
    </submittedName>
</protein>
<dbReference type="AlphaFoldDB" id="A0A820P1J1"/>